<dbReference type="EMBL" id="JACXVP010000001">
    <property type="protein sequence ID" value="KAG5632585.1"/>
    <property type="molecule type" value="Genomic_DNA"/>
</dbReference>
<dbReference type="Proteomes" id="UP000824120">
    <property type="component" value="Chromosome 1"/>
</dbReference>
<evidence type="ECO:0000313" key="2">
    <source>
        <dbReference type="EMBL" id="KAG5632585.1"/>
    </source>
</evidence>
<evidence type="ECO:0008006" key="4">
    <source>
        <dbReference type="Google" id="ProtNLM"/>
    </source>
</evidence>
<protein>
    <recommendedName>
        <fullName evidence="4">Polyprotein protein</fullName>
    </recommendedName>
</protein>
<keyword evidence="3" id="KW-1185">Reference proteome</keyword>
<comment type="caution">
    <text evidence="2">The sequence shown here is derived from an EMBL/GenBank/DDBJ whole genome shotgun (WGS) entry which is preliminary data.</text>
</comment>
<feature type="compositionally biased region" description="Polar residues" evidence="1">
    <location>
        <begin position="58"/>
        <end position="67"/>
    </location>
</feature>
<reference evidence="2 3" key="1">
    <citation type="submission" date="2020-09" db="EMBL/GenBank/DDBJ databases">
        <title>De no assembly of potato wild relative species, Solanum commersonii.</title>
        <authorList>
            <person name="Cho K."/>
        </authorList>
    </citation>
    <scope>NUCLEOTIDE SEQUENCE [LARGE SCALE GENOMIC DNA]</scope>
    <source>
        <strain evidence="2">LZ3.2</strain>
        <tissue evidence="2">Leaf</tissue>
    </source>
</reference>
<gene>
    <name evidence="2" type="ORF">H5410_004302</name>
</gene>
<feature type="region of interest" description="Disordered" evidence="1">
    <location>
        <begin position="51"/>
        <end position="72"/>
    </location>
</feature>
<sequence>MLLKMGDLAHSADVRASWLKDEVTSLKVEVSDLRKDMDYLKSTDFTSLFESAEAPGVPTSSDMPSATTEDKPMNDLAATELEAETDEEQLNAQEAIIYKDMLDLEEMIVQFVI</sequence>
<evidence type="ECO:0000313" key="3">
    <source>
        <dbReference type="Proteomes" id="UP000824120"/>
    </source>
</evidence>
<proteinExistence type="predicted"/>
<name>A0A9J6B7E0_SOLCO</name>
<accession>A0A9J6B7E0</accession>
<organism evidence="2 3">
    <name type="scientific">Solanum commersonii</name>
    <name type="common">Commerson's wild potato</name>
    <name type="synonym">Commerson's nightshade</name>
    <dbReference type="NCBI Taxonomy" id="4109"/>
    <lineage>
        <taxon>Eukaryota</taxon>
        <taxon>Viridiplantae</taxon>
        <taxon>Streptophyta</taxon>
        <taxon>Embryophyta</taxon>
        <taxon>Tracheophyta</taxon>
        <taxon>Spermatophyta</taxon>
        <taxon>Magnoliopsida</taxon>
        <taxon>eudicotyledons</taxon>
        <taxon>Gunneridae</taxon>
        <taxon>Pentapetalae</taxon>
        <taxon>asterids</taxon>
        <taxon>lamiids</taxon>
        <taxon>Solanales</taxon>
        <taxon>Solanaceae</taxon>
        <taxon>Solanoideae</taxon>
        <taxon>Solaneae</taxon>
        <taxon>Solanum</taxon>
    </lineage>
</organism>
<evidence type="ECO:0000256" key="1">
    <source>
        <dbReference type="SAM" id="MobiDB-lite"/>
    </source>
</evidence>
<dbReference type="AlphaFoldDB" id="A0A9J6B7E0"/>